<organism evidence="1 2">
    <name type="scientific">Acinetobacter genomosp. 15BJ</name>
    <dbReference type="NCBI Taxonomy" id="106651"/>
    <lineage>
        <taxon>Bacteria</taxon>
        <taxon>Pseudomonadati</taxon>
        <taxon>Pseudomonadota</taxon>
        <taxon>Gammaproteobacteria</taxon>
        <taxon>Moraxellales</taxon>
        <taxon>Moraxellaceae</taxon>
        <taxon>Acinetobacter</taxon>
    </lineage>
</organism>
<evidence type="ECO:0000313" key="2">
    <source>
        <dbReference type="Proteomes" id="UP001168902"/>
    </source>
</evidence>
<gene>
    <name evidence="1" type="ORF">Q3V53_01295</name>
</gene>
<name>A0ABT8US35_9GAMM</name>
<reference evidence="1 2" key="1">
    <citation type="submission" date="2023-07" db="EMBL/GenBank/DDBJ databases">
        <title>A novel proteolytic Acinetobacter species.</title>
        <authorList>
            <person name="Nemec A."/>
            <person name="Radolfova-Krizova L."/>
        </authorList>
    </citation>
    <scope>NUCLEOTIDE SEQUENCE [LARGE SCALE GENOMIC DNA]</scope>
    <source>
        <strain evidence="1 2">NIPH 1865</strain>
    </source>
</reference>
<keyword evidence="2" id="KW-1185">Reference proteome</keyword>
<dbReference type="EMBL" id="JAUMJH010000002">
    <property type="protein sequence ID" value="MDO3655855.1"/>
    <property type="molecule type" value="Genomic_DNA"/>
</dbReference>
<proteinExistence type="predicted"/>
<dbReference type="Proteomes" id="UP001168902">
    <property type="component" value="Unassembled WGS sequence"/>
</dbReference>
<evidence type="ECO:0000313" key="1">
    <source>
        <dbReference type="EMBL" id="MDO3655855.1"/>
    </source>
</evidence>
<accession>A0ABT8US35</accession>
<protein>
    <submittedName>
        <fullName evidence="1">Uncharacterized protein</fullName>
    </submittedName>
</protein>
<dbReference type="RefSeq" id="WP_228130630.1">
    <property type="nucleotide sequence ID" value="NZ_JAKZGC010000008.1"/>
</dbReference>
<sequence length="51" mass="5900">MNRHRLKLSLASALLQLLAPILSCGLLLQLRRMMMRRLPFIRLQSQVSNVV</sequence>
<comment type="caution">
    <text evidence="1">The sequence shown here is derived from an EMBL/GenBank/DDBJ whole genome shotgun (WGS) entry which is preliminary data.</text>
</comment>